<evidence type="ECO:0000313" key="3">
    <source>
        <dbReference type="Proteomes" id="UP000248349"/>
    </source>
</evidence>
<accession>A0A319AQX3</accession>
<keyword evidence="1" id="KW-0472">Membrane</keyword>
<keyword evidence="3" id="KW-1185">Reference proteome</keyword>
<dbReference type="EMBL" id="KZ821220">
    <property type="protein sequence ID" value="PYH48782.1"/>
    <property type="molecule type" value="Genomic_DNA"/>
</dbReference>
<dbReference type="GeneID" id="37071555"/>
<keyword evidence="1" id="KW-0812">Transmembrane</keyword>
<feature type="transmembrane region" description="Helical" evidence="1">
    <location>
        <begin position="57"/>
        <end position="75"/>
    </location>
</feature>
<protein>
    <submittedName>
        <fullName evidence="2">Uncharacterized protein</fullName>
    </submittedName>
</protein>
<dbReference type="RefSeq" id="XP_025434764.1">
    <property type="nucleotide sequence ID" value="XM_025570327.1"/>
</dbReference>
<reference evidence="2 3" key="1">
    <citation type="submission" date="2016-12" db="EMBL/GenBank/DDBJ databases">
        <title>The genomes of Aspergillus section Nigri reveals drivers in fungal speciation.</title>
        <authorList>
            <consortium name="DOE Joint Genome Institute"/>
            <person name="Vesth T.C."/>
            <person name="Nybo J."/>
            <person name="Theobald S."/>
            <person name="Brandl J."/>
            <person name="Frisvad J.C."/>
            <person name="Nielsen K.F."/>
            <person name="Lyhne E.K."/>
            <person name="Kogle M.E."/>
            <person name="Kuo A."/>
            <person name="Riley R."/>
            <person name="Clum A."/>
            <person name="Nolan M."/>
            <person name="Lipzen A."/>
            <person name="Salamov A."/>
            <person name="Henrissat B."/>
            <person name="Wiebenga A."/>
            <person name="De Vries R.P."/>
            <person name="Grigoriev I.V."/>
            <person name="Mortensen U.H."/>
            <person name="Andersen M.R."/>
            <person name="Baker S.E."/>
        </authorList>
    </citation>
    <scope>NUCLEOTIDE SEQUENCE [LARGE SCALE GENOMIC DNA]</scope>
    <source>
        <strain evidence="2 3">JOP 1030-1</strain>
    </source>
</reference>
<name>A0A319AQX3_9EURO</name>
<dbReference type="AlphaFoldDB" id="A0A319AQX3"/>
<organism evidence="2 3">
    <name type="scientific">Aspergillus saccharolyticus JOP 1030-1</name>
    <dbReference type="NCBI Taxonomy" id="1450539"/>
    <lineage>
        <taxon>Eukaryota</taxon>
        <taxon>Fungi</taxon>
        <taxon>Dikarya</taxon>
        <taxon>Ascomycota</taxon>
        <taxon>Pezizomycotina</taxon>
        <taxon>Eurotiomycetes</taxon>
        <taxon>Eurotiomycetidae</taxon>
        <taxon>Eurotiales</taxon>
        <taxon>Aspergillaceae</taxon>
        <taxon>Aspergillus</taxon>
        <taxon>Aspergillus subgen. Circumdati</taxon>
    </lineage>
</organism>
<sequence>MAYVSEVAGFWVCFGLRCSAFVERMHGCLSADCVFWLRFPACCSAQSAGCPLLLFDILEWMVFSLCLGCYSLLVSRRFWFRGYCSFGGRFWM</sequence>
<proteinExistence type="predicted"/>
<keyword evidence="1" id="KW-1133">Transmembrane helix</keyword>
<dbReference type="Proteomes" id="UP000248349">
    <property type="component" value="Unassembled WGS sequence"/>
</dbReference>
<evidence type="ECO:0000313" key="2">
    <source>
        <dbReference type="EMBL" id="PYH48782.1"/>
    </source>
</evidence>
<gene>
    <name evidence="2" type="ORF">BP01DRAFT_112480</name>
</gene>
<evidence type="ECO:0000256" key="1">
    <source>
        <dbReference type="SAM" id="Phobius"/>
    </source>
</evidence>